<protein>
    <submittedName>
        <fullName evidence="1">Uncharacterized protein</fullName>
    </submittedName>
</protein>
<proteinExistence type="predicted"/>
<gene>
    <name evidence="1" type="ORF">PGT21_009790</name>
</gene>
<organism evidence="1 2">
    <name type="scientific">Puccinia graminis f. sp. tritici</name>
    <dbReference type="NCBI Taxonomy" id="56615"/>
    <lineage>
        <taxon>Eukaryota</taxon>
        <taxon>Fungi</taxon>
        <taxon>Dikarya</taxon>
        <taxon>Basidiomycota</taxon>
        <taxon>Pucciniomycotina</taxon>
        <taxon>Pucciniomycetes</taxon>
        <taxon>Pucciniales</taxon>
        <taxon>Pucciniaceae</taxon>
        <taxon>Puccinia</taxon>
    </lineage>
</organism>
<comment type="caution">
    <text evidence="1">The sequence shown here is derived from an EMBL/GenBank/DDBJ whole genome shotgun (WGS) entry which is preliminary data.</text>
</comment>
<name>A0A5B0QEV2_PUCGR</name>
<evidence type="ECO:0000313" key="2">
    <source>
        <dbReference type="Proteomes" id="UP000324748"/>
    </source>
</evidence>
<dbReference type="AlphaFoldDB" id="A0A5B0QEV2"/>
<dbReference type="Proteomes" id="UP000324748">
    <property type="component" value="Unassembled WGS sequence"/>
</dbReference>
<sequence length="102" mass="10836">MVDHGCYRVFCEGNHLVGGTNTGALLASIIVFGLAPLGGSSLSGTRPVSSEAFDWYGDIISFVAKMTSDGVINSGCDRSNYRDNPPRFYLKGLKFLGSPDGL</sequence>
<evidence type="ECO:0000313" key="1">
    <source>
        <dbReference type="EMBL" id="KAA1111727.1"/>
    </source>
</evidence>
<accession>A0A5B0QEV2</accession>
<reference evidence="1 2" key="1">
    <citation type="submission" date="2019-05" db="EMBL/GenBank/DDBJ databases">
        <title>Emergence of the Ug99 lineage of the wheat stem rust pathogen through somatic hybridization.</title>
        <authorList>
            <person name="Li F."/>
            <person name="Upadhyaya N.M."/>
            <person name="Sperschneider J."/>
            <person name="Matny O."/>
            <person name="Nguyen-Phuc H."/>
            <person name="Mago R."/>
            <person name="Raley C."/>
            <person name="Miller M.E."/>
            <person name="Silverstein K.A.T."/>
            <person name="Henningsen E."/>
            <person name="Hirsch C.D."/>
            <person name="Visser B."/>
            <person name="Pretorius Z.A."/>
            <person name="Steffenson B.J."/>
            <person name="Schwessinger B."/>
            <person name="Dodds P.N."/>
            <person name="Figueroa M."/>
        </authorList>
    </citation>
    <scope>NUCLEOTIDE SEQUENCE [LARGE SCALE GENOMIC DNA]</scope>
    <source>
        <strain evidence="1">21-0</strain>
    </source>
</reference>
<keyword evidence="2" id="KW-1185">Reference proteome</keyword>
<dbReference type="EMBL" id="VSWC01000016">
    <property type="protein sequence ID" value="KAA1111727.1"/>
    <property type="molecule type" value="Genomic_DNA"/>
</dbReference>